<evidence type="ECO:0000313" key="2">
    <source>
        <dbReference type="EMBL" id="KAK9811461.1"/>
    </source>
</evidence>
<comment type="caution">
    <text evidence="2">The sequence shown here is derived from an EMBL/GenBank/DDBJ whole genome shotgun (WGS) entry which is preliminary data.</text>
</comment>
<dbReference type="SUPFAM" id="SSF52540">
    <property type="entry name" value="P-loop containing nucleoside triphosphate hydrolases"/>
    <property type="match status" value="1"/>
</dbReference>
<accession>A0AAW1PPW9</accession>
<gene>
    <name evidence="2" type="ORF">WJX72_004279</name>
</gene>
<feature type="transmembrane region" description="Helical" evidence="1">
    <location>
        <begin position="245"/>
        <end position="267"/>
    </location>
</feature>
<dbReference type="Pfam" id="PF13469">
    <property type="entry name" value="Sulfotransfer_3"/>
    <property type="match status" value="2"/>
</dbReference>
<feature type="transmembrane region" description="Helical" evidence="1">
    <location>
        <begin position="221"/>
        <end position="239"/>
    </location>
</feature>
<sequence length="410" mass="44737">MAARNDTKGKAARPASAQVVDGCEWALQHNAPSLSKQQLPFLMHQGNPGCMPDEDASLLPQLKGIHFQPVFISGVHRSGTSFLYKALSDVLPVAYLRMFDIVNYNRLLAAYKAGTIAEEAAAIDAYLAAVGLKSRLIDSVEASHAAAEEHGFVLMAHSRRGTNYLCTANSQLFSEMCAKLVVVQACPSGVVLMKNPFDHGREAEIARLYPNAKFIHIQRDLAACLSSFISIMDVMWPQVGGIDPWIYSLLSGCQYIFAVFILLDLIVGHQRTMYQVARNLVATTLAIKASAARAFTEIRAREPHRVHDLTYEQLMVDPEGEVGRIAAFLGLEPNATELARLGGRVAPRASRLHPSITEAMEAHAAADTGRVADRSELSAWTTIKSLVPVMAPGDALRAVKRQQPVRLQDA</sequence>
<protein>
    <recommendedName>
        <fullName evidence="4">Protein-tyrosine sulfotransferase</fullName>
    </recommendedName>
</protein>
<dbReference type="InterPro" id="IPR027417">
    <property type="entry name" value="P-loop_NTPase"/>
</dbReference>
<dbReference type="PANTHER" id="PTHR36451">
    <property type="entry name" value="PAPS-DEPENDENT SULFOTRANSFERASE STF3"/>
    <property type="match status" value="1"/>
</dbReference>
<organism evidence="2 3">
    <name type="scientific">[Myrmecia] bisecta</name>
    <dbReference type="NCBI Taxonomy" id="41462"/>
    <lineage>
        <taxon>Eukaryota</taxon>
        <taxon>Viridiplantae</taxon>
        <taxon>Chlorophyta</taxon>
        <taxon>core chlorophytes</taxon>
        <taxon>Trebouxiophyceae</taxon>
        <taxon>Trebouxiales</taxon>
        <taxon>Trebouxiaceae</taxon>
        <taxon>Myrmecia</taxon>
    </lineage>
</organism>
<name>A0AAW1PPW9_9CHLO</name>
<dbReference type="AlphaFoldDB" id="A0AAW1PPW9"/>
<dbReference type="PANTHER" id="PTHR36451:SF1">
    <property type="entry name" value="OMEGA-HYDROXY-BETA-DIHYDROMENAQUINONE-9 SULFOTRANSFERASE STF3"/>
    <property type="match status" value="1"/>
</dbReference>
<evidence type="ECO:0000256" key="1">
    <source>
        <dbReference type="SAM" id="Phobius"/>
    </source>
</evidence>
<keyword evidence="1" id="KW-0472">Membrane</keyword>
<reference evidence="2 3" key="1">
    <citation type="journal article" date="2024" name="Nat. Commun.">
        <title>Phylogenomics reveals the evolutionary origins of lichenization in chlorophyte algae.</title>
        <authorList>
            <person name="Puginier C."/>
            <person name="Libourel C."/>
            <person name="Otte J."/>
            <person name="Skaloud P."/>
            <person name="Haon M."/>
            <person name="Grisel S."/>
            <person name="Petersen M."/>
            <person name="Berrin J.G."/>
            <person name="Delaux P.M."/>
            <person name="Dal Grande F."/>
            <person name="Keller J."/>
        </authorList>
    </citation>
    <scope>NUCLEOTIDE SEQUENCE [LARGE SCALE GENOMIC DNA]</scope>
    <source>
        <strain evidence="2 3">SAG 2043</strain>
    </source>
</reference>
<keyword evidence="1" id="KW-1133">Transmembrane helix</keyword>
<keyword evidence="1" id="KW-0812">Transmembrane</keyword>
<keyword evidence="3" id="KW-1185">Reference proteome</keyword>
<dbReference type="InterPro" id="IPR052736">
    <property type="entry name" value="Stf3_sulfotransferase"/>
</dbReference>
<dbReference type="EMBL" id="JALJOR010000009">
    <property type="protein sequence ID" value="KAK9811461.1"/>
    <property type="molecule type" value="Genomic_DNA"/>
</dbReference>
<dbReference type="Gene3D" id="3.40.50.300">
    <property type="entry name" value="P-loop containing nucleotide triphosphate hydrolases"/>
    <property type="match status" value="1"/>
</dbReference>
<evidence type="ECO:0000313" key="3">
    <source>
        <dbReference type="Proteomes" id="UP001489004"/>
    </source>
</evidence>
<proteinExistence type="predicted"/>
<evidence type="ECO:0008006" key="4">
    <source>
        <dbReference type="Google" id="ProtNLM"/>
    </source>
</evidence>
<dbReference type="Proteomes" id="UP001489004">
    <property type="component" value="Unassembled WGS sequence"/>
</dbReference>